<gene>
    <name evidence="1" type="ORF">F5148DRAFT_1153822</name>
</gene>
<evidence type="ECO:0000313" key="2">
    <source>
        <dbReference type="Proteomes" id="UP001207468"/>
    </source>
</evidence>
<comment type="caution">
    <text evidence="1">The sequence shown here is derived from an EMBL/GenBank/DDBJ whole genome shotgun (WGS) entry which is preliminary data.</text>
</comment>
<sequence length="478" mass="52852">MGLKRIAAMVLLLVNTCWHVQAQTIKEKLTLAVQQLQADSPLLHASMSLYVVNSATGEPVFDWNSQLGLAPASCQKIFTSVAAFDVLGPEYQYKTYFTRHKDLHTNGNDELVVGGSYDPTFGSWRYTSVTDSAVFPAVATALQAKGLQQLGRVVVPLYTTRENPVPDGYTWSDMGNYYGSAIFAFNWHENQYDLVLRSDSEHGAPPVIVSTRPEQKGVVFYDLLRTGVEGSGDNTTIYASPFAKEVFVRGTIPPNKSRFIISGSMTNPAQAFGDALSKYLTNHQIRLRDTAFVQTVGIDGKDFVKTQLDNSAYHDDTIYTHYSPTLDSINYWFLKKSVNLYGEALLKTLVYKDSGFTSTELGIAFLKKYWQERGISRSALHIIDGSGLSPQNRVTTNALVTALQYARARPWFHFFYDALPVYNGMKLKSGSIGGARSFAGYHTAADGTNYTVAIIINNYDGSAGATIQKLFSVLDVLK</sequence>
<proteinExistence type="predicted"/>
<protein>
    <submittedName>
        <fullName evidence="1">D-alanyl-D-alaninecarboxypeptidase/D-alanyl-D-alanine-endopeptidase</fullName>
    </submittedName>
</protein>
<dbReference type="EMBL" id="JAGFNK010000683">
    <property type="protein sequence ID" value="KAI9443771.1"/>
    <property type="molecule type" value="Genomic_DNA"/>
</dbReference>
<organism evidence="1 2">
    <name type="scientific">Russula earlei</name>
    <dbReference type="NCBI Taxonomy" id="71964"/>
    <lineage>
        <taxon>Eukaryota</taxon>
        <taxon>Fungi</taxon>
        <taxon>Dikarya</taxon>
        <taxon>Basidiomycota</taxon>
        <taxon>Agaricomycotina</taxon>
        <taxon>Agaricomycetes</taxon>
        <taxon>Russulales</taxon>
        <taxon>Russulaceae</taxon>
        <taxon>Russula</taxon>
    </lineage>
</organism>
<keyword evidence="2" id="KW-1185">Reference proteome</keyword>
<reference evidence="1" key="1">
    <citation type="submission" date="2021-03" db="EMBL/GenBank/DDBJ databases">
        <title>Evolutionary priming and transition to the ectomycorrhizal habit in an iconic lineage of mushroom-forming fungi: is preadaptation a requirement?</title>
        <authorList>
            <consortium name="DOE Joint Genome Institute"/>
            <person name="Looney B.P."/>
            <person name="Miyauchi S."/>
            <person name="Morin E."/>
            <person name="Drula E."/>
            <person name="Courty P.E."/>
            <person name="Chicoki N."/>
            <person name="Fauchery L."/>
            <person name="Kohler A."/>
            <person name="Kuo A."/>
            <person name="LaButti K."/>
            <person name="Pangilinan J."/>
            <person name="Lipzen A."/>
            <person name="Riley R."/>
            <person name="Andreopoulos W."/>
            <person name="He G."/>
            <person name="Johnson J."/>
            <person name="Barry K.W."/>
            <person name="Grigoriev I.V."/>
            <person name="Nagy L."/>
            <person name="Hibbett D."/>
            <person name="Henrissat B."/>
            <person name="Matheny P.B."/>
            <person name="Labbe J."/>
            <person name="Martin A.F."/>
        </authorList>
    </citation>
    <scope>NUCLEOTIDE SEQUENCE</scope>
    <source>
        <strain evidence="1">BPL698</strain>
    </source>
</reference>
<name>A0ACC0TSQ8_9AGAM</name>
<accession>A0ACC0TSQ8</accession>
<dbReference type="Proteomes" id="UP001207468">
    <property type="component" value="Unassembled WGS sequence"/>
</dbReference>
<evidence type="ECO:0000313" key="1">
    <source>
        <dbReference type="EMBL" id="KAI9443771.1"/>
    </source>
</evidence>